<dbReference type="RefSeq" id="WP_152767751.1">
    <property type="nucleotide sequence ID" value="NZ_WHNP01000097.1"/>
</dbReference>
<protein>
    <submittedName>
        <fullName evidence="6">LysR family transcriptional regulator</fullName>
    </submittedName>
</protein>
<dbReference type="InterPro" id="IPR036388">
    <property type="entry name" value="WH-like_DNA-bd_sf"/>
</dbReference>
<dbReference type="Proteomes" id="UP000484381">
    <property type="component" value="Unassembled WGS sequence"/>
</dbReference>
<feature type="domain" description="HTH lysR-type" evidence="5">
    <location>
        <begin position="1"/>
        <end position="58"/>
    </location>
</feature>
<evidence type="ECO:0000256" key="4">
    <source>
        <dbReference type="ARBA" id="ARBA00023163"/>
    </source>
</evidence>
<dbReference type="Pfam" id="PF03466">
    <property type="entry name" value="LysR_substrate"/>
    <property type="match status" value="1"/>
</dbReference>
<dbReference type="Gene3D" id="1.10.10.10">
    <property type="entry name" value="Winged helix-like DNA-binding domain superfamily/Winged helix DNA-binding domain"/>
    <property type="match status" value="1"/>
</dbReference>
<dbReference type="SUPFAM" id="SSF53850">
    <property type="entry name" value="Periplasmic binding protein-like II"/>
    <property type="match status" value="1"/>
</dbReference>
<organism evidence="6 7">
    <name type="scientific">Paraburkholderia franconis</name>
    <dbReference type="NCBI Taxonomy" id="2654983"/>
    <lineage>
        <taxon>Bacteria</taxon>
        <taxon>Pseudomonadati</taxon>
        <taxon>Pseudomonadota</taxon>
        <taxon>Betaproteobacteria</taxon>
        <taxon>Burkholderiales</taxon>
        <taxon>Burkholderiaceae</taxon>
        <taxon>Paraburkholderia</taxon>
    </lineage>
</organism>
<evidence type="ECO:0000259" key="5">
    <source>
        <dbReference type="PROSITE" id="PS50931"/>
    </source>
</evidence>
<keyword evidence="7" id="KW-1185">Reference proteome</keyword>
<dbReference type="GO" id="GO:0000976">
    <property type="term" value="F:transcription cis-regulatory region binding"/>
    <property type="evidence" value="ECO:0007669"/>
    <property type="project" value="TreeGrafter"/>
</dbReference>
<keyword evidence="4" id="KW-0804">Transcription</keyword>
<proteinExistence type="inferred from homology"/>
<dbReference type="AlphaFoldDB" id="A0A7X1TL83"/>
<evidence type="ECO:0000256" key="1">
    <source>
        <dbReference type="ARBA" id="ARBA00009437"/>
    </source>
</evidence>
<comment type="similarity">
    <text evidence="1">Belongs to the LysR transcriptional regulatory family.</text>
</comment>
<comment type="caution">
    <text evidence="6">The sequence shown here is derived from an EMBL/GenBank/DDBJ whole genome shotgun (WGS) entry which is preliminary data.</text>
</comment>
<reference evidence="6 7" key="1">
    <citation type="submission" date="2019-10" db="EMBL/GenBank/DDBJ databases">
        <title>Paraburkholderia sp. isolated from nodules of Mimosa pudica from Brazilian Atlantic Forest soils.</title>
        <authorList>
            <person name="Paulitsch F."/>
            <person name="Hungria M."/>
            <person name="Dall'Agnol R."/>
        </authorList>
    </citation>
    <scope>NUCLEOTIDE SEQUENCE [LARGE SCALE GENOMIC DNA]</scope>
    <source>
        <strain evidence="6 7">CNPSo 3157</strain>
    </source>
</reference>
<evidence type="ECO:0000256" key="3">
    <source>
        <dbReference type="ARBA" id="ARBA00023125"/>
    </source>
</evidence>
<sequence length="291" mass="32026">MKLEAFSTLEAVLAEGSFAAAATVMNLTPSAVSMQMKHLEQYLGQPLFHRSGLQVRATEAAHQVMAAMRDGLHQIDAMRRRHTTAVEGTLRLGLIESIQPVLLPGTMRRLRDLHPRLAVRPRRGRSSGLTDDVKAGQLDAAVVAQPETGRVAGLSWSPLLTRELLLIAPPEERGATAQDLLARYDWIRYDRQTTTGAMAARYVRRLMPAKRSALELDSVTAIVAMVSEGLGVSVVQIMDPGVCEMYPVEILRLGTSLQISVVTRKDDVDHRGLLALREAMEHVVRARGQRT</sequence>
<dbReference type="EMBL" id="WHNP01000097">
    <property type="protein sequence ID" value="MPW23218.1"/>
    <property type="molecule type" value="Genomic_DNA"/>
</dbReference>
<dbReference type="SUPFAM" id="SSF46785">
    <property type="entry name" value="Winged helix' DNA-binding domain"/>
    <property type="match status" value="1"/>
</dbReference>
<dbReference type="InterPro" id="IPR005119">
    <property type="entry name" value="LysR_subst-bd"/>
</dbReference>
<dbReference type="PRINTS" id="PR00039">
    <property type="entry name" value="HTHLYSR"/>
</dbReference>
<dbReference type="PANTHER" id="PTHR30126:SF94">
    <property type="entry name" value="LYSR FAMILY TRANSCRIPTIONAL REGULATOR"/>
    <property type="match status" value="1"/>
</dbReference>
<dbReference type="Pfam" id="PF00126">
    <property type="entry name" value="HTH_1"/>
    <property type="match status" value="1"/>
</dbReference>
<dbReference type="PANTHER" id="PTHR30126">
    <property type="entry name" value="HTH-TYPE TRANSCRIPTIONAL REGULATOR"/>
    <property type="match status" value="1"/>
</dbReference>
<evidence type="ECO:0000256" key="2">
    <source>
        <dbReference type="ARBA" id="ARBA00023015"/>
    </source>
</evidence>
<dbReference type="InterPro" id="IPR000847">
    <property type="entry name" value="LysR_HTH_N"/>
</dbReference>
<name>A0A7X1TL83_9BURK</name>
<keyword evidence="2" id="KW-0805">Transcription regulation</keyword>
<dbReference type="InterPro" id="IPR036390">
    <property type="entry name" value="WH_DNA-bd_sf"/>
</dbReference>
<dbReference type="PROSITE" id="PS50931">
    <property type="entry name" value="HTH_LYSR"/>
    <property type="match status" value="1"/>
</dbReference>
<dbReference type="GO" id="GO:0003700">
    <property type="term" value="F:DNA-binding transcription factor activity"/>
    <property type="evidence" value="ECO:0007669"/>
    <property type="project" value="InterPro"/>
</dbReference>
<accession>A0A7X1TL83</accession>
<gene>
    <name evidence="6" type="ORF">GCT13_42265</name>
</gene>
<evidence type="ECO:0000313" key="7">
    <source>
        <dbReference type="Proteomes" id="UP000484381"/>
    </source>
</evidence>
<keyword evidence="3" id="KW-0238">DNA-binding</keyword>
<evidence type="ECO:0000313" key="6">
    <source>
        <dbReference type="EMBL" id="MPW23218.1"/>
    </source>
</evidence>
<dbReference type="Gene3D" id="3.40.190.10">
    <property type="entry name" value="Periplasmic binding protein-like II"/>
    <property type="match status" value="2"/>
</dbReference>